<proteinExistence type="predicted"/>
<dbReference type="Proteomes" id="UP000183832">
    <property type="component" value="Unassembled WGS sequence"/>
</dbReference>
<protein>
    <submittedName>
        <fullName evidence="1">CLUMA_CG017672, isoform A</fullName>
    </submittedName>
</protein>
<name>A0A1J1IYH1_9DIPT</name>
<keyword evidence="2" id="KW-1185">Reference proteome</keyword>
<organism evidence="1 2">
    <name type="scientific">Clunio marinus</name>
    <dbReference type="NCBI Taxonomy" id="568069"/>
    <lineage>
        <taxon>Eukaryota</taxon>
        <taxon>Metazoa</taxon>
        <taxon>Ecdysozoa</taxon>
        <taxon>Arthropoda</taxon>
        <taxon>Hexapoda</taxon>
        <taxon>Insecta</taxon>
        <taxon>Pterygota</taxon>
        <taxon>Neoptera</taxon>
        <taxon>Endopterygota</taxon>
        <taxon>Diptera</taxon>
        <taxon>Nematocera</taxon>
        <taxon>Chironomoidea</taxon>
        <taxon>Chironomidae</taxon>
        <taxon>Clunio</taxon>
    </lineage>
</organism>
<dbReference type="EMBL" id="CVRI01000063">
    <property type="protein sequence ID" value="CRL04604.1"/>
    <property type="molecule type" value="Genomic_DNA"/>
</dbReference>
<reference evidence="1 2" key="1">
    <citation type="submission" date="2015-04" db="EMBL/GenBank/DDBJ databases">
        <authorList>
            <person name="Syromyatnikov M.Y."/>
            <person name="Popov V.N."/>
        </authorList>
    </citation>
    <scope>NUCLEOTIDE SEQUENCE [LARGE SCALE GENOMIC DNA]</scope>
</reference>
<gene>
    <name evidence="1" type="ORF">CLUMA_CG017672</name>
</gene>
<sequence>MHHEKLIKHGTLIKSKRFGWGGDKKRKKRESQRDHIVNNEIDESINVNELKVNKLAMLNFLELKTKQRRFYINSTQHFEYHSIKVMPILSPKQIILNLRKVIFHIHPPIRFQPAACFINHLEDIAAKCFPLALKRPSI</sequence>
<accession>A0A1J1IYH1</accession>
<dbReference type="AlphaFoldDB" id="A0A1J1IYH1"/>
<evidence type="ECO:0000313" key="2">
    <source>
        <dbReference type="Proteomes" id="UP000183832"/>
    </source>
</evidence>
<evidence type="ECO:0000313" key="1">
    <source>
        <dbReference type="EMBL" id="CRL04604.1"/>
    </source>
</evidence>